<evidence type="ECO:0000313" key="1">
    <source>
        <dbReference type="EMBL" id="RNA13852.1"/>
    </source>
</evidence>
<sequence>MLYLFKINKKETNSSEDKHLANGLSFECSITNYQLRNLNENEKKRRKKFPKFQDNVKCLFCIQDKCSVRLFIHIRFGLMKSPNRIEIGQQRFN</sequence>
<accession>A0A3M7QR99</accession>
<proteinExistence type="predicted"/>
<dbReference type="EMBL" id="REGN01005313">
    <property type="protein sequence ID" value="RNA13852.1"/>
    <property type="molecule type" value="Genomic_DNA"/>
</dbReference>
<reference evidence="1 2" key="1">
    <citation type="journal article" date="2018" name="Sci. Rep.">
        <title>Genomic signatures of local adaptation to the degree of environmental predictability in rotifers.</title>
        <authorList>
            <person name="Franch-Gras L."/>
            <person name="Hahn C."/>
            <person name="Garcia-Roger E.M."/>
            <person name="Carmona M.J."/>
            <person name="Serra M."/>
            <person name="Gomez A."/>
        </authorList>
    </citation>
    <scope>NUCLEOTIDE SEQUENCE [LARGE SCALE GENOMIC DNA]</scope>
    <source>
        <strain evidence="1">HYR1</strain>
    </source>
</reference>
<name>A0A3M7QR99_BRAPC</name>
<evidence type="ECO:0000313" key="2">
    <source>
        <dbReference type="Proteomes" id="UP000276133"/>
    </source>
</evidence>
<organism evidence="1 2">
    <name type="scientific">Brachionus plicatilis</name>
    <name type="common">Marine rotifer</name>
    <name type="synonym">Brachionus muelleri</name>
    <dbReference type="NCBI Taxonomy" id="10195"/>
    <lineage>
        <taxon>Eukaryota</taxon>
        <taxon>Metazoa</taxon>
        <taxon>Spiralia</taxon>
        <taxon>Gnathifera</taxon>
        <taxon>Rotifera</taxon>
        <taxon>Eurotatoria</taxon>
        <taxon>Monogononta</taxon>
        <taxon>Pseudotrocha</taxon>
        <taxon>Ploima</taxon>
        <taxon>Brachionidae</taxon>
        <taxon>Brachionus</taxon>
    </lineage>
</organism>
<gene>
    <name evidence="1" type="ORF">BpHYR1_026319</name>
</gene>
<comment type="caution">
    <text evidence="1">The sequence shown here is derived from an EMBL/GenBank/DDBJ whole genome shotgun (WGS) entry which is preliminary data.</text>
</comment>
<protein>
    <submittedName>
        <fullName evidence="1">Uncharacterized protein</fullName>
    </submittedName>
</protein>
<dbReference type="AlphaFoldDB" id="A0A3M7QR99"/>
<keyword evidence="2" id="KW-1185">Reference proteome</keyword>
<dbReference type="Proteomes" id="UP000276133">
    <property type="component" value="Unassembled WGS sequence"/>
</dbReference>